<reference evidence="5" key="1">
    <citation type="submission" date="2022-07" db="EMBL/GenBank/DDBJ databases">
        <authorList>
            <person name="Macas J."/>
            <person name="Novak P."/>
            <person name="Neumann P."/>
        </authorList>
    </citation>
    <scope>NUCLEOTIDE SEQUENCE</scope>
</reference>
<evidence type="ECO:0000313" key="5">
    <source>
        <dbReference type="EMBL" id="CAH9081069.1"/>
    </source>
</evidence>
<evidence type="ECO:0000313" key="6">
    <source>
        <dbReference type="Proteomes" id="UP001152484"/>
    </source>
</evidence>
<dbReference type="Proteomes" id="UP001152484">
    <property type="component" value="Unassembled WGS sequence"/>
</dbReference>
<proteinExistence type="predicted"/>
<dbReference type="PANTHER" id="PTHR46634:SF3">
    <property type="entry name" value="M REDUCTASE II SUBUNIT GAMMA, PUTATIVE (DUF3741)-RELATED"/>
    <property type="match status" value="1"/>
</dbReference>
<dbReference type="Pfam" id="PF14309">
    <property type="entry name" value="DUF4378"/>
    <property type="match status" value="1"/>
</dbReference>
<feature type="domain" description="DUF3741" evidence="4">
    <location>
        <begin position="118"/>
        <end position="135"/>
    </location>
</feature>
<organism evidence="5 6">
    <name type="scientific">Cuscuta europaea</name>
    <name type="common">European dodder</name>
    <dbReference type="NCBI Taxonomy" id="41803"/>
    <lineage>
        <taxon>Eukaryota</taxon>
        <taxon>Viridiplantae</taxon>
        <taxon>Streptophyta</taxon>
        <taxon>Embryophyta</taxon>
        <taxon>Tracheophyta</taxon>
        <taxon>Spermatophyta</taxon>
        <taxon>Magnoliopsida</taxon>
        <taxon>eudicotyledons</taxon>
        <taxon>Gunneridae</taxon>
        <taxon>Pentapetalae</taxon>
        <taxon>asterids</taxon>
        <taxon>lamiids</taxon>
        <taxon>Solanales</taxon>
        <taxon>Convolvulaceae</taxon>
        <taxon>Cuscuteae</taxon>
        <taxon>Cuscuta</taxon>
        <taxon>Cuscuta subgen. Cuscuta</taxon>
    </lineage>
</organism>
<evidence type="ECO:0000259" key="4">
    <source>
        <dbReference type="Pfam" id="PF14383"/>
    </source>
</evidence>
<feature type="compositionally biased region" description="Low complexity" evidence="1">
    <location>
        <begin position="664"/>
        <end position="673"/>
    </location>
</feature>
<evidence type="ECO:0000259" key="2">
    <source>
        <dbReference type="Pfam" id="PF12552"/>
    </source>
</evidence>
<feature type="region of interest" description="Disordered" evidence="1">
    <location>
        <begin position="615"/>
        <end position="639"/>
    </location>
</feature>
<evidence type="ECO:0000259" key="3">
    <source>
        <dbReference type="Pfam" id="PF14309"/>
    </source>
</evidence>
<dbReference type="EMBL" id="CAMAPE010000014">
    <property type="protein sequence ID" value="CAH9081069.1"/>
    <property type="molecule type" value="Genomic_DNA"/>
</dbReference>
<evidence type="ECO:0008006" key="7">
    <source>
        <dbReference type="Google" id="ProtNLM"/>
    </source>
</evidence>
<dbReference type="InterPro" id="IPR022212">
    <property type="entry name" value="DUF3741"/>
</dbReference>
<dbReference type="AlphaFoldDB" id="A0A9P0YZ87"/>
<keyword evidence="6" id="KW-1185">Reference proteome</keyword>
<dbReference type="PANTHER" id="PTHR46634">
    <property type="entry name" value="M REDUCTASE II SUBUNIT GAMMA, PUTATIVE (DUF3741)-RELATED"/>
    <property type="match status" value="1"/>
</dbReference>
<protein>
    <recommendedName>
        <fullName evidence="7">DUF4378 domain-containing protein</fullName>
    </recommendedName>
</protein>
<name>A0A9P0YZ87_CUSEU</name>
<feature type="domain" description="DUF3741" evidence="2">
    <location>
        <begin position="210"/>
        <end position="253"/>
    </location>
</feature>
<dbReference type="Pfam" id="PF12552">
    <property type="entry name" value="DUF3741"/>
    <property type="match status" value="1"/>
</dbReference>
<dbReference type="InterPro" id="IPR032795">
    <property type="entry name" value="DUF3741-assoc"/>
</dbReference>
<accession>A0A9P0YZ87</accession>
<comment type="caution">
    <text evidence="5">The sequence shown here is derived from an EMBL/GenBank/DDBJ whole genome shotgun (WGS) entry which is preliminary data.</text>
</comment>
<feature type="region of interest" description="Disordered" evidence="1">
    <location>
        <begin position="664"/>
        <end position="711"/>
    </location>
</feature>
<feature type="domain" description="DUF4378" evidence="3">
    <location>
        <begin position="790"/>
        <end position="948"/>
    </location>
</feature>
<dbReference type="Pfam" id="PF14383">
    <property type="entry name" value="VARLMGL"/>
    <property type="match status" value="1"/>
</dbReference>
<gene>
    <name evidence="5" type="ORF">CEURO_LOCUS7723</name>
</gene>
<feature type="compositionally biased region" description="Basic and acidic residues" evidence="1">
    <location>
        <begin position="625"/>
        <end position="637"/>
    </location>
</feature>
<dbReference type="OrthoDB" id="1932693at2759"/>
<dbReference type="InterPro" id="IPR025486">
    <property type="entry name" value="DUF4378"/>
</dbReference>
<evidence type="ECO:0000256" key="1">
    <source>
        <dbReference type="SAM" id="MobiDB-lite"/>
    </source>
</evidence>
<sequence>MFNHCINKGIGMNQIQKGKTQISEEHFPGCLGRVVNLFDLNIGIAGNKMLMDKQHQDGFPTSGKSHMARPSPYKEQIEDKEIVPKSSATISNRKSNGTPMKMLIAQEMSKEINNKPNPPSVVARLMGLDTLPSQQPGSSKQRDYACGSARVHADPHLSCCNDNKSGTLDAEQDQCKDIFEVSLHPKCSLRNKLSESGRCDEKDKRIAYVRQKFIEAKTLSIDEKCRQTNQFQDALEVLSSNTDLFLKFLQEPNPMFSQQISNLQSSLPPTDIKRITVLRPSKMVDNCVFSGKVMTEKHKNSANQLVSQLNKRDESGLDRSVSTTSCNVDGNATQPTRIVVLKPSTGKSHNHKVGRSPPCIPAARLHHENVLEDNEDKDAQASRELAAEITLQMHKNLVGHPRDEAMLSSMFPDGYISDGSSFNKSENEYAMGNLSDSEVMSPASRHSWDFINRIKSLHSFSSLTPASYSPESLVSREAKKRLSERWAMVASNGVCQEQRPLWKSSSTLGEMLSLSDANKSGKLEGAGDKEARELNSNQVSDTNMMEGRENYPRNNLLRSNSVPGPSITFSSQLKVDCSESEAVKAEHGEETINERSIKSSLKWKVSGLFSRNKKPMKQKLGTSKSGDEPHFGEKRFDSPGVVGNNVSQCLNSIGHEGLAPYVHGSSGKTTSTGLTEKQGIRSSEVEPGPSVKRDRRCGIHSDNQDQPSPISVLETSFEEDEYLTLNNIKSSGHGELPVHSVRSNLIDKSPPIGSIARTLSWDDSWLLDTATSLSLKLSSTQRTEEEHEWFFYVQKILSEAGLDEVRYDSFLSHGHSPESPLDPSLRDKYIDSHEEESLHESWKRKRRSSRKLVFDCVNAVLMDISSQNIFPCNSVMLVDYVWEQMREWFSWNMVSLSSYGAEGNSPVVQKMVAMEMEGKGWIQSWKKLEWESIGKEIEGKLLEEIVREAVVEMMN</sequence>